<evidence type="ECO:0000313" key="5">
    <source>
        <dbReference type="EMBL" id="RUS72458.1"/>
    </source>
</evidence>
<keyword evidence="3" id="KW-0176">Collagen</keyword>
<dbReference type="OrthoDB" id="8939548at2759"/>
<dbReference type="Proteomes" id="UP000271974">
    <property type="component" value="Unassembled WGS sequence"/>
</dbReference>
<feature type="domain" description="Fibrillar collagen NC1" evidence="4">
    <location>
        <begin position="1"/>
        <end position="224"/>
    </location>
</feature>
<dbReference type="GO" id="GO:0005576">
    <property type="term" value="C:extracellular region"/>
    <property type="evidence" value="ECO:0007669"/>
    <property type="project" value="UniProtKB-SubCell"/>
</dbReference>
<evidence type="ECO:0000313" key="6">
    <source>
        <dbReference type="Proteomes" id="UP000271974"/>
    </source>
</evidence>
<evidence type="ECO:0000256" key="1">
    <source>
        <dbReference type="ARBA" id="ARBA00004613"/>
    </source>
</evidence>
<proteinExistence type="predicted"/>
<dbReference type="AlphaFoldDB" id="A0A433ST57"/>
<dbReference type="SMART" id="SM00038">
    <property type="entry name" value="COLFI"/>
    <property type="match status" value="1"/>
</dbReference>
<dbReference type="PROSITE" id="PS51461">
    <property type="entry name" value="NC1_FIB"/>
    <property type="match status" value="1"/>
</dbReference>
<gene>
    <name evidence="5" type="ORF">EGW08_019775</name>
</gene>
<reference evidence="5 6" key="1">
    <citation type="submission" date="2019-01" db="EMBL/GenBank/DDBJ databases">
        <title>A draft genome assembly of the solar-powered sea slug Elysia chlorotica.</title>
        <authorList>
            <person name="Cai H."/>
            <person name="Li Q."/>
            <person name="Fang X."/>
            <person name="Li J."/>
            <person name="Curtis N.E."/>
            <person name="Altenburger A."/>
            <person name="Shibata T."/>
            <person name="Feng M."/>
            <person name="Maeda T."/>
            <person name="Schwartz J.A."/>
            <person name="Shigenobu S."/>
            <person name="Lundholm N."/>
            <person name="Nishiyama T."/>
            <person name="Yang H."/>
            <person name="Hasebe M."/>
            <person name="Li S."/>
            <person name="Pierce S.K."/>
            <person name="Wang J."/>
        </authorList>
    </citation>
    <scope>NUCLEOTIDE SEQUENCE [LARGE SCALE GENOMIC DNA]</scope>
    <source>
        <strain evidence="5">EC2010</strain>
        <tissue evidence="5">Whole organism of an adult</tissue>
    </source>
</reference>
<dbReference type="GO" id="GO:0005201">
    <property type="term" value="F:extracellular matrix structural constituent"/>
    <property type="evidence" value="ECO:0007669"/>
    <property type="project" value="InterPro"/>
</dbReference>
<dbReference type="Pfam" id="PF01410">
    <property type="entry name" value="COLFI"/>
    <property type="match status" value="1"/>
</dbReference>
<evidence type="ECO:0000259" key="4">
    <source>
        <dbReference type="PROSITE" id="PS51461"/>
    </source>
</evidence>
<sequence>SEEIKKLRKPTGEKDAPGKTCWEIAATSDEKPKNGLYWIDPNGGGISDAFQVHCIFSDKNIDKTQTCVLPKIKSYDRRRWFESKPTDGHAMFAETFEDDEFSYNVHKSQIKFLQYLTKKVRQQITVNCRNMVAVYDSKNSTFDNAITLVSFDEEQIKSQGKRSFRYAIKEDGCKDRSGEWATTVVEFRAKNEMVKRLPILDVGLKDVGGSDQEFSLEVGRACFNS</sequence>
<keyword evidence="2" id="KW-0964">Secreted</keyword>
<accession>A0A433ST57</accession>
<protein>
    <recommendedName>
        <fullName evidence="4">Fibrillar collagen NC1 domain-containing protein</fullName>
    </recommendedName>
</protein>
<evidence type="ECO:0000256" key="2">
    <source>
        <dbReference type="ARBA" id="ARBA00022525"/>
    </source>
</evidence>
<dbReference type="Gene3D" id="2.60.120.1000">
    <property type="match status" value="1"/>
</dbReference>
<comment type="caution">
    <text evidence="5">The sequence shown here is derived from an EMBL/GenBank/DDBJ whole genome shotgun (WGS) entry which is preliminary data.</text>
</comment>
<dbReference type="STRING" id="188477.A0A433ST57"/>
<evidence type="ECO:0000256" key="3">
    <source>
        <dbReference type="ARBA" id="ARBA00023119"/>
    </source>
</evidence>
<dbReference type="EMBL" id="RQTK01001064">
    <property type="protein sequence ID" value="RUS72458.1"/>
    <property type="molecule type" value="Genomic_DNA"/>
</dbReference>
<organism evidence="5 6">
    <name type="scientific">Elysia chlorotica</name>
    <name type="common">Eastern emerald elysia</name>
    <name type="synonym">Sea slug</name>
    <dbReference type="NCBI Taxonomy" id="188477"/>
    <lineage>
        <taxon>Eukaryota</taxon>
        <taxon>Metazoa</taxon>
        <taxon>Spiralia</taxon>
        <taxon>Lophotrochozoa</taxon>
        <taxon>Mollusca</taxon>
        <taxon>Gastropoda</taxon>
        <taxon>Heterobranchia</taxon>
        <taxon>Euthyneura</taxon>
        <taxon>Panpulmonata</taxon>
        <taxon>Sacoglossa</taxon>
        <taxon>Placobranchoidea</taxon>
        <taxon>Plakobranchidae</taxon>
        <taxon>Elysia</taxon>
    </lineage>
</organism>
<name>A0A433ST57_ELYCH</name>
<comment type="subcellular location">
    <subcellularLocation>
        <location evidence="1">Secreted</location>
    </subcellularLocation>
</comment>
<dbReference type="GO" id="GO:0005581">
    <property type="term" value="C:collagen trimer"/>
    <property type="evidence" value="ECO:0007669"/>
    <property type="project" value="UniProtKB-KW"/>
</dbReference>
<feature type="non-terminal residue" evidence="5">
    <location>
        <position position="1"/>
    </location>
</feature>
<dbReference type="InterPro" id="IPR000885">
    <property type="entry name" value="Fib_collagen_C"/>
</dbReference>
<keyword evidence="6" id="KW-1185">Reference proteome</keyword>